<organism evidence="9 10">
    <name type="scientific">Dethiobacter alkaliphilus AHT 1</name>
    <dbReference type="NCBI Taxonomy" id="555088"/>
    <lineage>
        <taxon>Bacteria</taxon>
        <taxon>Bacillati</taxon>
        <taxon>Bacillota</taxon>
        <taxon>Dethiobacteria</taxon>
        <taxon>Dethiobacterales</taxon>
        <taxon>Dethiobacteraceae</taxon>
        <taxon>Dethiobacter</taxon>
    </lineage>
</organism>
<feature type="transmembrane region" description="Helical" evidence="7">
    <location>
        <begin position="232"/>
        <end position="258"/>
    </location>
</feature>
<dbReference type="SUPFAM" id="SSF161098">
    <property type="entry name" value="MetI-like"/>
    <property type="match status" value="1"/>
</dbReference>
<evidence type="ECO:0000256" key="6">
    <source>
        <dbReference type="ARBA" id="ARBA00023136"/>
    </source>
</evidence>
<dbReference type="OrthoDB" id="9806409at2"/>
<feature type="transmembrane region" description="Helical" evidence="7">
    <location>
        <begin position="288"/>
        <end position="308"/>
    </location>
</feature>
<dbReference type="RefSeq" id="WP_008517710.1">
    <property type="nucleotide sequence ID" value="NZ_ACJM01000013.1"/>
</dbReference>
<dbReference type="Pfam" id="PF00528">
    <property type="entry name" value="BPD_transp_1"/>
    <property type="match status" value="1"/>
</dbReference>
<proteinExistence type="inferred from homology"/>
<evidence type="ECO:0000256" key="2">
    <source>
        <dbReference type="ARBA" id="ARBA00022448"/>
    </source>
</evidence>
<dbReference type="InterPro" id="IPR045621">
    <property type="entry name" value="BPD_transp_1_N"/>
</dbReference>
<keyword evidence="3" id="KW-1003">Cell membrane</keyword>
<dbReference type="InterPro" id="IPR000515">
    <property type="entry name" value="MetI-like"/>
</dbReference>
<dbReference type="PROSITE" id="PS50928">
    <property type="entry name" value="ABC_TM1"/>
    <property type="match status" value="1"/>
</dbReference>
<name>C0GIS4_DETAL</name>
<dbReference type="Proteomes" id="UP000006443">
    <property type="component" value="Unassembled WGS sequence"/>
</dbReference>
<evidence type="ECO:0000256" key="3">
    <source>
        <dbReference type="ARBA" id="ARBA00022475"/>
    </source>
</evidence>
<dbReference type="eggNOG" id="COG0601">
    <property type="taxonomic scope" value="Bacteria"/>
</dbReference>
<dbReference type="Gene3D" id="1.10.3720.10">
    <property type="entry name" value="MetI-like"/>
    <property type="match status" value="1"/>
</dbReference>
<evidence type="ECO:0000256" key="5">
    <source>
        <dbReference type="ARBA" id="ARBA00022989"/>
    </source>
</evidence>
<evidence type="ECO:0000256" key="1">
    <source>
        <dbReference type="ARBA" id="ARBA00004651"/>
    </source>
</evidence>
<comment type="similarity">
    <text evidence="7">Belongs to the binding-protein-dependent transport system permease family.</text>
</comment>
<comment type="caution">
    <text evidence="9">The sequence shown here is derived from an EMBL/GenBank/DDBJ whole genome shotgun (WGS) entry which is preliminary data.</text>
</comment>
<gene>
    <name evidence="9" type="ORF">DealDRAFT_2383</name>
</gene>
<protein>
    <submittedName>
        <fullName evidence="9">Binding-protein-dependent transport systems inner membrane component</fullName>
    </submittedName>
</protein>
<reference evidence="9 10" key="1">
    <citation type="submission" date="2009-02" db="EMBL/GenBank/DDBJ databases">
        <title>Sequencing of the draft genome and assembly of Dethiobacter alkaliphilus AHT 1.</title>
        <authorList>
            <consortium name="US DOE Joint Genome Institute (JGI-PGF)"/>
            <person name="Lucas S."/>
            <person name="Copeland A."/>
            <person name="Lapidus A."/>
            <person name="Glavina del Rio T."/>
            <person name="Dalin E."/>
            <person name="Tice H."/>
            <person name="Bruce D."/>
            <person name="Goodwin L."/>
            <person name="Pitluck S."/>
            <person name="Larimer F."/>
            <person name="Land M.L."/>
            <person name="Hauser L."/>
            <person name="Muyzer G."/>
        </authorList>
    </citation>
    <scope>NUCLEOTIDE SEQUENCE [LARGE SCALE GENOMIC DNA]</scope>
    <source>
        <strain evidence="9 10">AHT 1</strain>
    </source>
</reference>
<keyword evidence="5 7" id="KW-1133">Transmembrane helix</keyword>
<keyword evidence="4 7" id="KW-0812">Transmembrane</keyword>
<keyword evidence="10" id="KW-1185">Reference proteome</keyword>
<evidence type="ECO:0000313" key="9">
    <source>
        <dbReference type="EMBL" id="EEG76738.1"/>
    </source>
</evidence>
<feature type="transmembrane region" description="Helical" evidence="7">
    <location>
        <begin position="12"/>
        <end position="30"/>
    </location>
</feature>
<evidence type="ECO:0000313" key="10">
    <source>
        <dbReference type="Proteomes" id="UP000006443"/>
    </source>
</evidence>
<keyword evidence="6 7" id="KW-0472">Membrane</keyword>
<dbReference type="AlphaFoldDB" id="C0GIS4"/>
<accession>C0GIS4</accession>
<comment type="subcellular location">
    <subcellularLocation>
        <location evidence="1 7">Cell membrane</location>
        <topology evidence="1 7">Multi-pass membrane protein</topology>
    </subcellularLocation>
</comment>
<dbReference type="STRING" id="555088.DealDRAFT_2383"/>
<feature type="domain" description="ABC transmembrane type-1" evidence="8">
    <location>
        <begin position="95"/>
        <end position="301"/>
    </location>
</feature>
<sequence>MTLLVLRRLAQTVIVLLGVTVATFFIMHSAPGHPLQANPELRLDPTAVERWLELRDLDQPLPAQYVSWVSRMLRGDFGNSLIYNRPVVELIAERLPATLLLTVSSFLLALATAVVCGIYAAIRQGSLLDRLVGAVSLLGISMPGFWLGMLFIMVFSYRLAWLPGVGMRTPGGEGFLDLVAHMIMPVTVLAVAGFAHYVRYVRGAVLEILEQDFVRAARARGLTQKQILFRHILPNAAVPIVTVAALSIPMLFTGALVAENVFSWPGLGRWIITSTLARDYPVIMTVNMYTAMLVALANFLADVLYMVIDPRLRLNH</sequence>
<feature type="transmembrane region" description="Helical" evidence="7">
    <location>
        <begin position="99"/>
        <end position="122"/>
    </location>
</feature>
<feature type="transmembrane region" description="Helical" evidence="7">
    <location>
        <begin position="178"/>
        <end position="198"/>
    </location>
</feature>
<dbReference type="Pfam" id="PF19300">
    <property type="entry name" value="BPD_transp_1_N"/>
    <property type="match status" value="1"/>
</dbReference>
<dbReference type="PANTHER" id="PTHR43163">
    <property type="entry name" value="DIPEPTIDE TRANSPORT SYSTEM PERMEASE PROTEIN DPPB-RELATED"/>
    <property type="match status" value="1"/>
</dbReference>
<dbReference type="CDD" id="cd06261">
    <property type="entry name" value="TM_PBP2"/>
    <property type="match status" value="1"/>
</dbReference>
<evidence type="ECO:0000256" key="4">
    <source>
        <dbReference type="ARBA" id="ARBA00022692"/>
    </source>
</evidence>
<dbReference type="InterPro" id="IPR035906">
    <property type="entry name" value="MetI-like_sf"/>
</dbReference>
<dbReference type="GO" id="GO:0055085">
    <property type="term" value="P:transmembrane transport"/>
    <property type="evidence" value="ECO:0007669"/>
    <property type="project" value="InterPro"/>
</dbReference>
<feature type="transmembrane region" description="Helical" evidence="7">
    <location>
        <begin position="134"/>
        <end position="158"/>
    </location>
</feature>
<dbReference type="PANTHER" id="PTHR43163:SF6">
    <property type="entry name" value="DIPEPTIDE TRANSPORT SYSTEM PERMEASE PROTEIN DPPB-RELATED"/>
    <property type="match status" value="1"/>
</dbReference>
<dbReference type="EMBL" id="ACJM01000013">
    <property type="protein sequence ID" value="EEG76738.1"/>
    <property type="molecule type" value="Genomic_DNA"/>
</dbReference>
<evidence type="ECO:0000256" key="7">
    <source>
        <dbReference type="RuleBase" id="RU363032"/>
    </source>
</evidence>
<keyword evidence="2 7" id="KW-0813">Transport</keyword>
<evidence type="ECO:0000259" key="8">
    <source>
        <dbReference type="PROSITE" id="PS50928"/>
    </source>
</evidence>
<dbReference type="GO" id="GO:0005886">
    <property type="term" value="C:plasma membrane"/>
    <property type="evidence" value="ECO:0007669"/>
    <property type="project" value="UniProtKB-SubCell"/>
</dbReference>